<proteinExistence type="predicted"/>
<sequence>MAGCSALGDIAFSFTFSLILLEIQSTLKTPPSQKETMKKASSIAIFTTSFFYLCCGGCGYAAFGDSTPGNLLTGFGFYEPFWLIDFGNACIVLHLVGGYQIYSQTLFAIVERWYAEKFPESMLARERDVRVCLFITIKSVNPVRICFRTIYVILTMSVGMMFPYFNQVVAFAGINKEPNIQSLTPLRFGWGPMTMYQSLSFSLLLTIYSAVLN</sequence>
<organism evidence="9 10">
    <name type="scientific">Lactuca saligna</name>
    <name type="common">Willowleaf lettuce</name>
    <dbReference type="NCBI Taxonomy" id="75948"/>
    <lineage>
        <taxon>Eukaryota</taxon>
        <taxon>Viridiplantae</taxon>
        <taxon>Streptophyta</taxon>
        <taxon>Embryophyta</taxon>
        <taxon>Tracheophyta</taxon>
        <taxon>Spermatophyta</taxon>
        <taxon>Magnoliopsida</taxon>
        <taxon>eudicotyledons</taxon>
        <taxon>Gunneridae</taxon>
        <taxon>Pentapetalae</taxon>
        <taxon>asterids</taxon>
        <taxon>campanulids</taxon>
        <taxon>Asterales</taxon>
        <taxon>Asteraceae</taxon>
        <taxon>Cichorioideae</taxon>
        <taxon>Cichorieae</taxon>
        <taxon>Lactucinae</taxon>
        <taxon>Lactuca</taxon>
    </lineage>
</organism>
<evidence type="ECO:0000259" key="8">
    <source>
        <dbReference type="Pfam" id="PF01490"/>
    </source>
</evidence>
<evidence type="ECO:0000256" key="2">
    <source>
        <dbReference type="ARBA" id="ARBA00022448"/>
    </source>
</evidence>
<evidence type="ECO:0000313" key="10">
    <source>
        <dbReference type="Proteomes" id="UP001177003"/>
    </source>
</evidence>
<evidence type="ECO:0000313" key="9">
    <source>
        <dbReference type="EMBL" id="CAI9283441.1"/>
    </source>
</evidence>
<feature type="domain" description="Amino acid transporter transmembrane" evidence="8">
    <location>
        <begin position="4"/>
        <end position="173"/>
    </location>
</feature>
<protein>
    <recommendedName>
        <fullName evidence="8">Amino acid transporter transmembrane domain-containing protein</fullName>
    </recommendedName>
</protein>
<evidence type="ECO:0000256" key="3">
    <source>
        <dbReference type="ARBA" id="ARBA00022692"/>
    </source>
</evidence>
<dbReference type="Pfam" id="PF01490">
    <property type="entry name" value="Aa_trans"/>
    <property type="match status" value="1"/>
</dbReference>
<name>A0AA35Z0H0_LACSI</name>
<dbReference type="Proteomes" id="UP001177003">
    <property type="component" value="Chromosome 5"/>
</dbReference>
<keyword evidence="2" id="KW-0813">Transport</keyword>
<evidence type="ECO:0000256" key="7">
    <source>
        <dbReference type="SAM" id="Phobius"/>
    </source>
</evidence>
<feature type="transmembrane region" description="Helical" evidence="7">
    <location>
        <begin position="150"/>
        <end position="174"/>
    </location>
</feature>
<keyword evidence="10" id="KW-1185">Reference proteome</keyword>
<evidence type="ECO:0000256" key="5">
    <source>
        <dbReference type="ARBA" id="ARBA00022989"/>
    </source>
</evidence>
<comment type="subcellular location">
    <subcellularLocation>
        <location evidence="1">Membrane</location>
    </subcellularLocation>
</comment>
<accession>A0AA35Z0H0</accession>
<keyword evidence="5 7" id="KW-1133">Transmembrane helix</keyword>
<keyword evidence="6 7" id="KW-0472">Membrane</keyword>
<feature type="transmembrane region" description="Helical" evidence="7">
    <location>
        <begin position="194"/>
        <end position="212"/>
    </location>
</feature>
<dbReference type="GO" id="GO:0016020">
    <property type="term" value="C:membrane"/>
    <property type="evidence" value="ECO:0007669"/>
    <property type="project" value="UniProtKB-SubCell"/>
</dbReference>
<feature type="transmembrane region" description="Helical" evidence="7">
    <location>
        <begin position="83"/>
        <end position="102"/>
    </location>
</feature>
<feature type="transmembrane region" description="Helical" evidence="7">
    <location>
        <begin position="43"/>
        <end position="63"/>
    </location>
</feature>
<dbReference type="InterPro" id="IPR013057">
    <property type="entry name" value="AA_transpt_TM"/>
</dbReference>
<dbReference type="GO" id="GO:0006865">
    <property type="term" value="P:amino acid transport"/>
    <property type="evidence" value="ECO:0007669"/>
    <property type="project" value="UniProtKB-KW"/>
</dbReference>
<keyword evidence="3 7" id="KW-0812">Transmembrane</keyword>
<dbReference type="AlphaFoldDB" id="A0AA35Z0H0"/>
<evidence type="ECO:0000256" key="1">
    <source>
        <dbReference type="ARBA" id="ARBA00004370"/>
    </source>
</evidence>
<gene>
    <name evidence="9" type="ORF">LSALG_LOCUS23040</name>
</gene>
<evidence type="ECO:0000256" key="6">
    <source>
        <dbReference type="ARBA" id="ARBA00023136"/>
    </source>
</evidence>
<keyword evidence="4" id="KW-0029">Amino-acid transport</keyword>
<dbReference type="PANTHER" id="PTHR48017">
    <property type="entry name" value="OS05G0424000 PROTEIN-RELATED"/>
    <property type="match status" value="1"/>
</dbReference>
<reference evidence="9" key="1">
    <citation type="submission" date="2023-04" db="EMBL/GenBank/DDBJ databases">
        <authorList>
            <person name="Vijverberg K."/>
            <person name="Xiong W."/>
            <person name="Schranz E."/>
        </authorList>
    </citation>
    <scope>NUCLEOTIDE SEQUENCE</scope>
</reference>
<dbReference type="EMBL" id="OX465081">
    <property type="protein sequence ID" value="CAI9283441.1"/>
    <property type="molecule type" value="Genomic_DNA"/>
</dbReference>
<evidence type="ECO:0000256" key="4">
    <source>
        <dbReference type="ARBA" id="ARBA00022970"/>
    </source>
</evidence>